<organism evidence="2 3">
    <name type="scientific">Telmatocola sphagniphila</name>
    <dbReference type="NCBI Taxonomy" id="1123043"/>
    <lineage>
        <taxon>Bacteria</taxon>
        <taxon>Pseudomonadati</taxon>
        <taxon>Planctomycetota</taxon>
        <taxon>Planctomycetia</taxon>
        <taxon>Gemmatales</taxon>
        <taxon>Gemmataceae</taxon>
    </lineage>
</organism>
<accession>A0A8E6B5Z2</accession>
<reference evidence="2" key="1">
    <citation type="submission" date="2021-05" db="EMBL/GenBank/DDBJ databases">
        <title>Complete genome sequence of the cellulolytic planctomycete Telmatocola sphagniphila SP2T and characterization of the first cellulase from planctomycetes.</title>
        <authorList>
            <person name="Rakitin A.L."/>
            <person name="Beletsky A.V."/>
            <person name="Naumoff D.G."/>
            <person name="Kulichevskaya I.S."/>
            <person name="Mardanov A.V."/>
            <person name="Ravin N.V."/>
            <person name="Dedysh S.N."/>
        </authorList>
    </citation>
    <scope>NUCLEOTIDE SEQUENCE</scope>
    <source>
        <strain evidence="2">SP2T</strain>
    </source>
</reference>
<evidence type="ECO:0000313" key="2">
    <source>
        <dbReference type="EMBL" id="QVL32084.1"/>
    </source>
</evidence>
<name>A0A8E6B5Z2_9BACT</name>
<keyword evidence="3" id="KW-1185">Reference proteome</keyword>
<evidence type="ECO:0000313" key="3">
    <source>
        <dbReference type="Proteomes" id="UP000676194"/>
    </source>
</evidence>
<dbReference type="SUPFAM" id="SSF103247">
    <property type="entry name" value="TT1751-like"/>
    <property type="match status" value="1"/>
</dbReference>
<gene>
    <name evidence="2" type="ORF">KIH39_25150</name>
</gene>
<dbReference type="CDD" id="cd14797">
    <property type="entry name" value="DUF302"/>
    <property type="match status" value="1"/>
</dbReference>
<evidence type="ECO:0000259" key="1">
    <source>
        <dbReference type="Pfam" id="PF03625"/>
    </source>
</evidence>
<sequence length="199" mass="22090">MKFLMLQAGFVLASLSISSGPNPSAPSKTVEKDDASSLREVKTISVEHVHISAEKSYEAVTKAFLEQLGKLDSTEFRQSLAKKDAEATRAKLERMKGSSGFMLFEAQEHGKLLHLVGQDKQAVQYVIGNPLFAVEMTRFDLRASLYAPLRVLIYSSEGKTHIEFDRPSSLFGQFHSAKIDRISKGLDQKLEDLISASIR</sequence>
<feature type="domain" description="DUF302" evidence="1">
    <location>
        <begin position="109"/>
        <end position="167"/>
    </location>
</feature>
<dbReference type="KEGG" id="tsph:KIH39_25150"/>
<dbReference type="InterPro" id="IPR035923">
    <property type="entry name" value="TT1751-like_sf"/>
</dbReference>
<dbReference type="Gene3D" id="3.30.310.70">
    <property type="entry name" value="TT1751-like domain"/>
    <property type="match status" value="1"/>
</dbReference>
<dbReference type="Proteomes" id="UP000676194">
    <property type="component" value="Chromosome"/>
</dbReference>
<dbReference type="AlphaFoldDB" id="A0A8E6B5Z2"/>
<dbReference type="RefSeq" id="WP_213496704.1">
    <property type="nucleotide sequence ID" value="NZ_CP074694.1"/>
</dbReference>
<dbReference type="EMBL" id="CP074694">
    <property type="protein sequence ID" value="QVL32084.1"/>
    <property type="molecule type" value="Genomic_DNA"/>
</dbReference>
<proteinExistence type="predicted"/>
<protein>
    <submittedName>
        <fullName evidence="2">DUF302 domain-containing protein</fullName>
    </submittedName>
</protein>
<dbReference type="Pfam" id="PF03625">
    <property type="entry name" value="DUF302"/>
    <property type="match status" value="1"/>
</dbReference>
<dbReference type="InterPro" id="IPR005180">
    <property type="entry name" value="DUF302"/>
</dbReference>